<keyword evidence="2" id="KW-0443">Lipid metabolism</keyword>
<organism evidence="6 7">
    <name type="scientific">Mycolicibacterium frederiksbergense</name>
    <dbReference type="NCBI Taxonomy" id="117567"/>
    <lineage>
        <taxon>Bacteria</taxon>
        <taxon>Bacillati</taxon>
        <taxon>Actinomycetota</taxon>
        <taxon>Actinomycetes</taxon>
        <taxon>Mycobacteriales</taxon>
        <taxon>Mycobacteriaceae</taxon>
        <taxon>Mycolicibacterium</taxon>
    </lineage>
</organism>
<dbReference type="InterPro" id="IPR029045">
    <property type="entry name" value="ClpP/crotonase-like_dom_sf"/>
</dbReference>
<comment type="caution">
    <text evidence="6">The sequence shown here is derived from an EMBL/GenBank/DDBJ whole genome shotgun (WGS) entry which is preliminary data.</text>
</comment>
<dbReference type="SUPFAM" id="SSF52096">
    <property type="entry name" value="ClpP/crotonase"/>
    <property type="match status" value="1"/>
</dbReference>
<dbReference type="PANTHER" id="PTHR11941:SF54">
    <property type="entry name" value="ENOYL-COA HYDRATASE, MITOCHONDRIAL"/>
    <property type="match status" value="1"/>
</dbReference>
<comment type="catalytic activity">
    <reaction evidence="5">
        <text>a 4-saturated-(3S)-3-hydroxyacyl-CoA = a (3E)-enoyl-CoA + H2O</text>
        <dbReference type="Rhea" id="RHEA:20724"/>
        <dbReference type="ChEBI" id="CHEBI:15377"/>
        <dbReference type="ChEBI" id="CHEBI:58521"/>
        <dbReference type="ChEBI" id="CHEBI:137480"/>
        <dbReference type="EC" id="4.2.1.17"/>
    </reaction>
</comment>
<evidence type="ECO:0000256" key="2">
    <source>
        <dbReference type="ARBA" id="ARBA00023098"/>
    </source>
</evidence>
<accession>A0ABT6L4F6</accession>
<dbReference type="EC" id="4.2.1.17" evidence="6"/>
<dbReference type="Proteomes" id="UP001160130">
    <property type="component" value="Unassembled WGS sequence"/>
</dbReference>
<protein>
    <submittedName>
        <fullName evidence="6">Enoyl-CoA hydratase</fullName>
        <ecNumber evidence="6">4.2.1.17</ecNumber>
    </submittedName>
</protein>
<evidence type="ECO:0000256" key="1">
    <source>
        <dbReference type="ARBA" id="ARBA00005254"/>
    </source>
</evidence>
<comment type="catalytic activity">
    <reaction evidence="4">
        <text>a (3S)-3-hydroxyacyl-CoA = a (2E)-enoyl-CoA + H2O</text>
        <dbReference type="Rhea" id="RHEA:16105"/>
        <dbReference type="ChEBI" id="CHEBI:15377"/>
        <dbReference type="ChEBI" id="CHEBI:57318"/>
        <dbReference type="ChEBI" id="CHEBI:58856"/>
        <dbReference type="EC" id="4.2.1.17"/>
    </reaction>
</comment>
<keyword evidence="7" id="KW-1185">Reference proteome</keyword>
<comment type="similarity">
    <text evidence="1">Belongs to the enoyl-CoA hydratase/isomerase family.</text>
</comment>
<reference evidence="6 7" key="1">
    <citation type="submission" date="2023-04" db="EMBL/GenBank/DDBJ databases">
        <title>Forest soil microbial communities from Buena Vista Peninsula, Colon Province, Panama.</title>
        <authorList>
            <person name="Bouskill N."/>
        </authorList>
    </citation>
    <scope>NUCLEOTIDE SEQUENCE [LARGE SCALE GENOMIC DNA]</scope>
    <source>
        <strain evidence="6 7">AC80</strain>
    </source>
</reference>
<name>A0ABT6L4F6_9MYCO</name>
<dbReference type="GO" id="GO:0004300">
    <property type="term" value="F:enoyl-CoA hydratase activity"/>
    <property type="evidence" value="ECO:0007669"/>
    <property type="project" value="UniProtKB-EC"/>
</dbReference>
<dbReference type="RefSeq" id="WP_280834422.1">
    <property type="nucleotide sequence ID" value="NZ_JARXVE010000008.1"/>
</dbReference>
<evidence type="ECO:0000256" key="5">
    <source>
        <dbReference type="ARBA" id="ARBA00023717"/>
    </source>
</evidence>
<dbReference type="PANTHER" id="PTHR11941">
    <property type="entry name" value="ENOYL-COA HYDRATASE-RELATED"/>
    <property type="match status" value="1"/>
</dbReference>
<dbReference type="Gene3D" id="3.90.226.10">
    <property type="entry name" value="2-enoyl-CoA Hydratase, Chain A, domain 1"/>
    <property type="match status" value="1"/>
</dbReference>
<evidence type="ECO:0000256" key="4">
    <source>
        <dbReference type="ARBA" id="ARBA00023709"/>
    </source>
</evidence>
<proteinExistence type="inferred from homology"/>
<dbReference type="InterPro" id="IPR014748">
    <property type="entry name" value="Enoyl-CoA_hydra_C"/>
</dbReference>
<evidence type="ECO:0000313" key="6">
    <source>
        <dbReference type="EMBL" id="MDH6197828.1"/>
    </source>
</evidence>
<dbReference type="EMBL" id="JARXVE010000008">
    <property type="protein sequence ID" value="MDH6197828.1"/>
    <property type="molecule type" value="Genomic_DNA"/>
</dbReference>
<dbReference type="InterPro" id="IPR001753">
    <property type="entry name" value="Enoyl-CoA_hydra/iso"/>
</dbReference>
<dbReference type="Pfam" id="PF00378">
    <property type="entry name" value="ECH_1"/>
    <property type="match status" value="1"/>
</dbReference>
<sequence length="269" mass="29329">MSAANTDPVNDSIQFAIRDGVAAITLNKPEKLNAMSVAMDRLLNELVIDINNNDDIKAVVLTGAGGRAFCAGSDLTDLEGYGTSWQYRNRFDRNLDYAIGIWKIRKPVITAVDGYCIGGGLEMFCASDVRLATRASSFGASEIKWGWHGGSGATQFLTRVVGPGHASELLLTGERIDAAEADRIGLLNHLYETREDMMRGAMRIAQTIASRPPIAVEAVKKLVRVAQSSSIDIGLAYENDLFTYEMRTNDADEGKRAFAEKRAAEFRGD</sequence>
<dbReference type="CDD" id="cd06558">
    <property type="entry name" value="crotonase-like"/>
    <property type="match status" value="1"/>
</dbReference>
<gene>
    <name evidence="6" type="ORF">M2272_004484</name>
</gene>
<evidence type="ECO:0000313" key="7">
    <source>
        <dbReference type="Proteomes" id="UP001160130"/>
    </source>
</evidence>
<evidence type="ECO:0000256" key="3">
    <source>
        <dbReference type="ARBA" id="ARBA00023239"/>
    </source>
</evidence>
<keyword evidence="3 6" id="KW-0456">Lyase</keyword>
<dbReference type="Gene3D" id="1.10.12.10">
    <property type="entry name" value="Lyase 2-enoyl-coa Hydratase, Chain A, domain 2"/>
    <property type="match status" value="1"/>
</dbReference>